<organism evidence="2 3">
    <name type="scientific">Ridgeia piscesae</name>
    <name type="common">Tubeworm</name>
    <dbReference type="NCBI Taxonomy" id="27915"/>
    <lineage>
        <taxon>Eukaryota</taxon>
        <taxon>Metazoa</taxon>
        <taxon>Spiralia</taxon>
        <taxon>Lophotrochozoa</taxon>
        <taxon>Annelida</taxon>
        <taxon>Polychaeta</taxon>
        <taxon>Sedentaria</taxon>
        <taxon>Canalipalpata</taxon>
        <taxon>Sabellida</taxon>
        <taxon>Siboglinidae</taxon>
        <taxon>Ridgeia</taxon>
    </lineage>
</organism>
<protein>
    <submittedName>
        <fullName evidence="2">Uncharacterized protein</fullName>
    </submittedName>
</protein>
<evidence type="ECO:0000313" key="2">
    <source>
        <dbReference type="EMBL" id="KAK2169953.1"/>
    </source>
</evidence>
<keyword evidence="1" id="KW-1133">Transmembrane helix</keyword>
<dbReference type="GO" id="GO:0005886">
    <property type="term" value="C:plasma membrane"/>
    <property type="evidence" value="ECO:0007669"/>
    <property type="project" value="TreeGrafter"/>
</dbReference>
<feature type="transmembrane region" description="Helical" evidence="1">
    <location>
        <begin position="64"/>
        <end position="88"/>
    </location>
</feature>
<feature type="transmembrane region" description="Helical" evidence="1">
    <location>
        <begin position="109"/>
        <end position="142"/>
    </location>
</feature>
<sequence length="266" mass="29549">MLLFVLAAIYDCLGRTPFVSLVATNLVCLGVGLFCGTLNRAIRITVGGIFEGLFFFDVPWLHTIQIFFTVVGVVMGLFSLMLLVFGFLATGATRQNIYSGTMCIMGGRLSAAFFLALTFFLNLVWVGLTSALAMAVIIYALLMSVCIWEIEDRPPYYYDNNNYCLNLSRFGIYRNFTEGIDKNALCDETELSTFCKHVRDAGPMYGLAMAGSGLIVVGTILFLLSLGSNYQRIMVSKELTEYREAVNIELRDATVLSNARSFETFQ</sequence>
<gene>
    <name evidence="2" type="ORF">NP493_1159g01047</name>
</gene>
<dbReference type="InterPro" id="IPR001614">
    <property type="entry name" value="Myelin_PLP"/>
</dbReference>
<accession>A0AAD9KE26</accession>
<keyword evidence="1" id="KW-0812">Transmembrane</keyword>
<evidence type="ECO:0000313" key="3">
    <source>
        <dbReference type="Proteomes" id="UP001209878"/>
    </source>
</evidence>
<dbReference type="GO" id="GO:0031175">
    <property type="term" value="P:neuron projection development"/>
    <property type="evidence" value="ECO:0007669"/>
    <property type="project" value="TreeGrafter"/>
</dbReference>
<dbReference type="PRINTS" id="PR00214">
    <property type="entry name" value="MYELINPLP"/>
</dbReference>
<dbReference type="Pfam" id="PF01275">
    <property type="entry name" value="Myelin_PLP"/>
    <property type="match status" value="1"/>
</dbReference>
<dbReference type="PANTHER" id="PTHR11683:SF12">
    <property type="entry name" value="M6, ISOFORM F"/>
    <property type="match status" value="1"/>
</dbReference>
<dbReference type="EMBL" id="JAODUO010001166">
    <property type="protein sequence ID" value="KAK2169953.1"/>
    <property type="molecule type" value="Genomic_DNA"/>
</dbReference>
<name>A0AAD9KE26_RIDPI</name>
<evidence type="ECO:0000256" key="1">
    <source>
        <dbReference type="SAM" id="Phobius"/>
    </source>
</evidence>
<feature type="transmembrane region" description="Helical" evidence="1">
    <location>
        <begin position="204"/>
        <end position="227"/>
    </location>
</feature>
<dbReference type="PANTHER" id="PTHR11683">
    <property type="entry name" value="MYELIN PROTEOLIPID"/>
    <property type="match status" value="1"/>
</dbReference>
<keyword evidence="3" id="KW-1185">Reference proteome</keyword>
<comment type="caution">
    <text evidence="2">The sequence shown here is derived from an EMBL/GenBank/DDBJ whole genome shotgun (WGS) entry which is preliminary data.</text>
</comment>
<reference evidence="2" key="1">
    <citation type="journal article" date="2023" name="Mol. Biol. Evol.">
        <title>Third-Generation Sequencing Reveals the Adaptive Role of the Epigenome in Three Deep-Sea Polychaetes.</title>
        <authorList>
            <person name="Perez M."/>
            <person name="Aroh O."/>
            <person name="Sun Y."/>
            <person name="Lan Y."/>
            <person name="Juniper S.K."/>
            <person name="Young C.R."/>
            <person name="Angers B."/>
            <person name="Qian P.Y."/>
        </authorList>
    </citation>
    <scope>NUCLEOTIDE SEQUENCE</scope>
    <source>
        <strain evidence="2">R07B-5</strain>
    </source>
</reference>
<dbReference type="Proteomes" id="UP001209878">
    <property type="component" value="Unassembled WGS sequence"/>
</dbReference>
<proteinExistence type="predicted"/>
<dbReference type="AlphaFoldDB" id="A0AAD9KE26"/>
<keyword evidence="1" id="KW-0472">Membrane</keyword>